<dbReference type="Proteomes" id="UP001431209">
    <property type="component" value="Unassembled WGS sequence"/>
</dbReference>
<sequence>MSTKTSSLKNILAKRRKINGMTLEVPTKLDAIQSPGSTGTPASPSDPDVKYSSPAIVVASASPTPNNVVLTVNNNDGCDLTLRFALNNAELHGLISTYAQKEFKYEYVLVYDNILRFKRARLESVDVRANIAKYIYETFLSVTGSLKQETSHNIKLRIDKGDVGEDLFDVLEIDLESKLRETFENFKRTKECEQFVRCNGSPLRKSPLVARKPPVGKLNLSRSISNLSVDTPTKREMSPTVGLSERYVGSPTIRTDSLHLGVKSPKTITSPTVGDTPRFVCSPVVRSPEGVFDFKNNSNGNSKPSTPNESSPKTFFISLLSQLKKRRS</sequence>
<accession>A0AAW2YJ24</accession>
<dbReference type="EMBL" id="JAOPGA020000163">
    <property type="protein sequence ID" value="KAL0477305.1"/>
    <property type="molecule type" value="Genomic_DNA"/>
</dbReference>
<feature type="compositionally biased region" description="Polar residues" evidence="1">
    <location>
        <begin position="295"/>
        <end position="313"/>
    </location>
</feature>
<organism evidence="2 3">
    <name type="scientific">Acrasis kona</name>
    <dbReference type="NCBI Taxonomy" id="1008807"/>
    <lineage>
        <taxon>Eukaryota</taxon>
        <taxon>Discoba</taxon>
        <taxon>Heterolobosea</taxon>
        <taxon>Tetramitia</taxon>
        <taxon>Eutetramitia</taxon>
        <taxon>Acrasidae</taxon>
        <taxon>Acrasis</taxon>
    </lineage>
</organism>
<protein>
    <recommendedName>
        <fullName evidence="4">RGS domain-containing protein</fullName>
    </recommendedName>
</protein>
<keyword evidence="3" id="KW-1185">Reference proteome</keyword>
<evidence type="ECO:0000256" key="1">
    <source>
        <dbReference type="SAM" id="MobiDB-lite"/>
    </source>
</evidence>
<name>A0AAW2YJ24_9EUKA</name>
<dbReference type="InterPro" id="IPR044926">
    <property type="entry name" value="RGS_subdomain_2"/>
</dbReference>
<gene>
    <name evidence="2" type="ORF">AKO1_005294</name>
</gene>
<proteinExistence type="predicted"/>
<dbReference type="InterPro" id="IPR036305">
    <property type="entry name" value="RGS_sf"/>
</dbReference>
<dbReference type="Gene3D" id="1.10.167.10">
    <property type="entry name" value="Regulator of G-protein Signalling 4, domain 2"/>
    <property type="match status" value="1"/>
</dbReference>
<reference evidence="2 3" key="1">
    <citation type="submission" date="2024-03" db="EMBL/GenBank/DDBJ databases">
        <title>The Acrasis kona genome and developmental transcriptomes reveal deep origins of eukaryotic multicellular pathways.</title>
        <authorList>
            <person name="Sheikh S."/>
            <person name="Fu C.-J."/>
            <person name="Brown M.W."/>
            <person name="Baldauf S.L."/>
        </authorList>
    </citation>
    <scope>NUCLEOTIDE SEQUENCE [LARGE SCALE GENOMIC DNA]</scope>
    <source>
        <strain evidence="2 3">ATCC MYA-3509</strain>
    </source>
</reference>
<evidence type="ECO:0000313" key="2">
    <source>
        <dbReference type="EMBL" id="KAL0477305.1"/>
    </source>
</evidence>
<evidence type="ECO:0000313" key="3">
    <source>
        <dbReference type="Proteomes" id="UP001431209"/>
    </source>
</evidence>
<dbReference type="AlphaFoldDB" id="A0AAW2YJ24"/>
<feature type="region of interest" description="Disordered" evidence="1">
    <location>
        <begin position="292"/>
        <end position="314"/>
    </location>
</feature>
<comment type="caution">
    <text evidence="2">The sequence shown here is derived from an EMBL/GenBank/DDBJ whole genome shotgun (WGS) entry which is preliminary data.</text>
</comment>
<evidence type="ECO:0008006" key="4">
    <source>
        <dbReference type="Google" id="ProtNLM"/>
    </source>
</evidence>
<dbReference type="SUPFAM" id="SSF48097">
    <property type="entry name" value="Regulator of G-protein signaling, RGS"/>
    <property type="match status" value="1"/>
</dbReference>